<dbReference type="InterPro" id="IPR036390">
    <property type="entry name" value="WH_DNA-bd_sf"/>
</dbReference>
<keyword evidence="2" id="KW-0663">Pyridoxal phosphate</keyword>
<name>A0A543K408_9RHOB</name>
<dbReference type="InterPro" id="IPR004839">
    <property type="entry name" value="Aminotransferase_I/II_large"/>
</dbReference>
<feature type="region of interest" description="Disordered" evidence="6">
    <location>
        <begin position="80"/>
        <end position="119"/>
    </location>
</feature>
<protein>
    <submittedName>
        <fullName evidence="8">GntR family transcriptional regulator</fullName>
    </submittedName>
</protein>
<dbReference type="InterPro" id="IPR051446">
    <property type="entry name" value="HTH_trans_reg/aminotransferase"/>
</dbReference>
<feature type="domain" description="HTH gntR-type" evidence="7">
    <location>
        <begin position="15"/>
        <end position="83"/>
    </location>
</feature>
<dbReference type="GO" id="GO:0030170">
    <property type="term" value="F:pyridoxal phosphate binding"/>
    <property type="evidence" value="ECO:0007669"/>
    <property type="project" value="InterPro"/>
</dbReference>
<dbReference type="CDD" id="cd00609">
    <property type="entry name" value="AAT_like"/>
    <property type="match status" value="1"/>
</dbReference>
<gene>
    <name evidence="8" type="ORF">BD293_4118</name>
</gene>
<dbReference type="SMART" id="SM00345">
    <property type="entry name" value="HTH_GNTR"/>
    <property type="match status" value="1"/>
</dbReference>
<dbReference type="Pfam" id="PF00155">
    <property type="entry name" value="Aminotran_1_2"/>
    <property type="match status" value="1"/>
</dbReference>
<organism evidence="8 9">
    <name type="scientific">Roseinatronobacter monicus</name>
    <dbReference type="NCBI Taxonomy" id="393481"/>
    <lineage>
        <taxon>Bacteria</taxon>
        <taxon>Pseudomonadati</taxon>
        <taxon>Pseudomonadota</taxon>
        <taxon>Alphaproteobacteria</taxon>
        <taxon>Rhodobacterales</taxon>
        <taxon>Paracoccaceae</taxon>
        <taxon>Roseinatronobacter</taxon>
    </lineage>
</organism>
<dbReference type="SUPFAM" id="SSF53383">
    <property type="entry name" value="PLP-dependent transferases"/>
    <property type="match status" value="1"/>
</dbReference>
<dbReference type="Proteomes" id="UP000320582">
    <property type="component" value="Unassembled WGS sequence"/>
</dbReference>
<dbReference type="PANTHER" id="PTHR46577">
    <property type="entry name" value="HTH-TYPE TRANSCRIPTIONAL REGULATORY PROTEIN GABR"/>
    <property type="match status" value="1"/>
</dbReference>
<dbReference type="GO" id="GO:0003700">
    <property type="term" value="F:DNA-binding transcription factor activity"/>
    <property type="evidence" value="ECO:0007669"/>
    <property type="project" value="InterPro"/>
</dbReference>
<dbReference type="InterPro" id="IPR015424">
    <property type="entry name" value="PyrdxlP-dep_Trfase"/>
</dbReference>
<evidence type="ECO:0000256" key="2">
    <source>
        <dbReference type="ARBA" id="ARBA00022898"/>
    </source>
</evidence>
<comment type="similarity">
    <text evidence="1">In the C-terminal section; belongs to the class-I pyridoxal-phosphate-dependent aminotransferase family.</text>
</comment>
<evidence type="ECO:0000259" key="7">
    <source>
        <dbReference type="PROSITE" id="PS50949"/>
    </source>
</evidence>
<dbReference type="GO" id="GO:0003677">
    <property type="term" value="F:DNA binding"/>
    <property type="evidence" value="ECO:0007669"/>
    <property type="project" value="UniProtKB-KW"/>
</dbReference>
<keyword evidence="3" id="KW-0805">Transcription regulation</keyword>
<dbReference type="RefSeq" id="WP_142085352.1">
    <property type="nucleotide sequence ID" value="NZ_VFPT01000004.1"/>
</dbReference>
<dbReference type="EMBL" id="VFPT01000004">
    <property type="protein sequence ID" value="TQM89811.1"/>
    <property type="molecule type" value="Genomic_DNA"/>
</dbReference>
<evidence type="ECO:0000313" key="8">
    <source>
        <dbReference type="EMBL" id="TQM89811.1"/>
    </source>
</evidence>
<reference evidence="8 9" key="1">
    <citation type="submission" date="2019-06" db="EMBL/GenBank/DDBJ databases">
        <title>Genomic Encyclopedia of Archaeal and Bacterial Type Strains, Phase II (KMG-II): from individual species to whole genera.</title>
        <authorList>
            <person name="Goeker M."/>
        </authorList>
    </citation>
    <scope>NUCLEOTIDE SEQUENCE [LARGE SCALE GENOMIC DNA]</scope>
    <source>
        <strain evidence="8 9">DSM 18423</strain>
    </source>
</reference>
<dbReference type="PANTHER" id="PTHR46577:SF1">
    <property type="entry name" value="HTH-TYPE TRANSCRIPTIONAL REGULATORY PROTEIN GABR"/>
    <property type="match status" value="1"/>
</dbReference>
<evidence type="ECO:0000256" key="3">
    <source>
        <dbReference type="ARBA" id="ARBA00023015"/>
    </source>
</evidence>
<dbReference type="InterPro" id="IPR015421">
    <property type="entry name" value="PyrdxlP-dep_Trfase_major"/>
</dbReference>
<dbReference type="InterPro" id="IPR036388">
    <property type="entry name" value="WH-like_DNA-bd_sf"/>
</dbReference>
<comment type="caution">
    <text evidence="8">The sequence shown here is derived from an EMBL/GenBank/DDBJ whole genome shotgun (WGS) entry which is preliminary data.</text>
</comment>
<keyword evidence="9" id="KW-1185">Reference proteome</keyword>
<dbReference type="CDD" id="cd07377">
    <property type="entry name" value="WHTH_GntR"/>
    <property type="match status" value="1"/>
</dbReference>
<dbReference type="InterPro" id="IPR000524">
    <property type="entry name" value="Tscrpt_reg_HTH_GntR"/>
</dbReference>
<sequence>MIAVESFLLDPLQEGTLQHRIRQMVAEGILSGRLLPGERMPSSRKLAAHLCVSRITVTLAYAELVADDYLQAEGRSGYFVSRTAPRPGKAQQRTSGAPSTVDWARMLGHRPPSGDLNRGKPRNWREFSYPFIYGQADPSLFDHANWRLCMMQSLGLKDFDRMSDDQFEQDDPGLLEYIARHSLPRRGILARPDEILVTLGAQNALWLAAQLLLNQRRSAVIEEPGYPGLRDILTQTRCRLVPVPVGPRGLLAKDLPAQLDVLFCTPSHHCPTGATMPLDARHALLKAAKDRDFLIVEDDYEFEIAQGRAPLPALKSLDRSGRVIHVGSFSKSLFPGLRLGFMVGPAPFITEARALRATVLRHPPGLLQRAAARFLSLGHYDVMLRRLSRSFAARREVMLAAIGAEGLTVASDVENGGSSLWMRTPDGVTATTLTKALQPQGVLIESGLPFFGAADAPDRFYRIAYSSIASERIPEGISRIARTIKTLQHSR</sequence>
<evidence type="ECO:0000256" key="6">
    <source>
        <dbReference type="SAM" id="MobiDB-lite"/>
    </source>
</evidence>
<keyword evidence="5" id="KW-0804">Transcription</keyword>
<accession>A0A543K408</accession>
<dbReference type="Pfam" id="PF00392">
    <property type="entry name" value="GntR"/>
    <property type="match status" value="1"/>
</dbReference>
<dbReference type="AlphaFoldDB" id="A0A543K408"/>
<proteinExistence type="inferred from homology"/>
<dbReference type="SUPFAM" id="SSF46785">
    <property type="entry name" value="Winged helix' DNA-binding domain"/>
    <property type="match status" value="1"/>
</dbReference>
<evidence type="ECO:0000256" key="1">
    <source>
        <dbReference type="ARBA" id="ARBA00005384"/>
    </source>
</evidence>
<dbReference type="OrthoDB" id="9808770at2"/>
<dbReference type="Gene3D" id="3.40.640.10">
    <property type="entry name" value="Type I PLP-dependent aspartate aminotransferase-like (Major domain)"/>
    <property type="match status" value="1"/>
</dbReference>
<evidence type="ECO:0000256" key="5">
    <source>
        <dbReference type="ARBA" id="ARBA00023163"/>
    </source>
</evidence>
<evidence type="ECO:0000313" key="9">
    <source>
        <dbReference type="Proteomes" id="UP000320582"/>
    </source>
</evidence>
<evidence type="ECO:0000256" key="4">
    <source>
        <dbReference type="ARBA" id="ARBA00023125"/>
    </source>
</evidence>
<dbReference type="PROSITE" id="PS50949">
    <property type="entry name" value="HTH_GNTR"/>
    <property type="match status" value="1"/>
</dbReference>
<keyword evidence="4" id="KW-0238">DNA-binding</keyword>
<dbReference type="Gene3D" id="1.10.10.10">
    <property type="entry name" value="Winged helix-like DNA-binding domain superfamily/Winged helix DNA-binding domain"/>
    <property type="match status" value="1"/>
</dbReference>